<dbReference type="Proteomes" id="UP001205740">
    <property type="component" value="Unassembled WGS sequence"/>
</dbReference>
<accession>A0ABT1H6T6</accession>
<dbReference type="SUPFAM" id="SSF56801">
    <property type="entry name" value="Acetyl-CoA synthetase-like"/>
    <property type="match status" value="1"/>
</dbReference>
<dbReference type="Gene3D" id="3.40.50.12780">
    <property type="entry name" value="N-terminal domain of ligase-like"/>
    <property type="match status" value="1"/>
</dbReference>
<keyword evidence="2" id="KW-1185">Reference proteome</keyword>
<evidence type="ECO:0000313" key="2">
    <source>
        <dbReference type="Proteomes" id="UP001205740"/>
    </source>
</evidence>
<dbReference type="InterPro" id="IPR042099">
    <property type="entry name" value="ANL_N_sf"/>
</dbReference>
<protein>
    <submittedName>
        <fullName evidence="1">TIGR03089 family protein</fullName>
    </submittedName>
</protein>
<organism evidence="1 2">
    <name type="scientific">Williamsia serinedens</name>
    <dbReference type="NCBI Taxonomy" id="391736"/>
    <lineage>
        <taxon>Bacteria</taxon>
        <taxon>Bacillati</taxon>
        <taxon>Actinomycetota</taxon>
        <taxon>Actinomycetes</taxon>
        <taxon>Mycobacteriales</taxon>
        <taxon>Nocardiaceae</taxon>
        <taxon>Williamsia</taxon>
    </lineage>
</organism>
<proteinExistence type="predicted"/>
<evidence type="ECO:0000313" key="1">
    <source>
        <dbReference type="EMBL" id="MCP2162951.1"/>
    </source>
</evidence>
<dbReference type="EMBL" id="JAMTCG010000009">
    <property type="protein sequence ID" value="MCP2162951.1"/>
    <property type="molecule type" value="Genomic_DNA"/>
</dbReference>
<gene>
    <name evidence="1" type="ORF">LX12_004163</name>
</gene>
<dbReference type="NCBIfam" id="TIGR03089">
    <property type="entry name" value="TIGR03089 family protein"/>
    <property type="match status" value="1"/>
</dbReference>
<sequence length="234" mass="24227">MRELTITDAVLGSRTDPAAPLITFYDDASGERTELSATTSANWAAKVASFLRDEAGVMPGDRVAVIAPAHWQTFVVLAGIWWAGADAVIGAGHAATVAFCARTEVGSSDADEVVAMPLDPFALPVADLPAGVTDFGSAIRVHADAFSPVVAGPAALDGRTTDEILLMAREFASTAGIDASSRVLSTRHWDAADDVVANLLATMVVGASLVQVAHPDVATTADRARTERVTVSLS</sequence>
<dbReference type="RefSeq" id="WP_253656517.1">
    <property type="nucleotide sequence ID" value="NZ_BAAAOE010000003.1"/>
</dbReference>
<name>A0ABT1H6T6_9NOCA</name>
<comment type="caution">
    <text evidence="1">The sequence shown here is derived from an EMBL/GenBank/DDBJ whole genome shotgun (WGS) entry which is preliminary data.</text>
</comment>
<reference evidence="1 2" key="1">
    <citation type="submission" date="2022-06" db="EMBL/GenBank/DDBJ databases">
        <title>Genomic Encyclopedia of Archaeal and Bacterial Type Strains, Phase II (KMG-II): from individual species to whole genera.</title>
        <authorList>
            <person name="Goeker M."/>
        </authorList>
    </citation>
    <scope>NUCLEOTIDE SEQUENCE [LARGE SCALE GENOMIC DNA]</scope>
    <source>
        <strain evidence="1 2">DSM 45037</strain>
    </source>
</reference>
<dbReference type="InterPro" id="IPR017523">
    <property type="entry name" value="Rv3268"/>
</dbReference>